<dbReference type="Proteomes" id="UP000003688">
    <property type="component" value="Unassembled WGS sequence"/>
</dbReference>
<feature type="domain" description="PKD" evidence="2">
    <location>
        <begin position="1415"/>
        <end position="1467"/>
    </location>
</feature>
<evidence type="ECO:0000256" key="1">
    <source>
        <dbReference type="SAM" id="SignalP"/>
    </source>
</evidence>
<name>B9XB29_PEDPL</name>
<keyword evidence="4" id="KW-1185">Reference proteome</keyword>
<dbReference type="Gene3D" id="2.60.40.10">
    <property type="entry name" value="Immunoglobulins"/>
    <property type="match status" value="3"/>
</dbReference>
<dbReference type="STRING" id="320771.Cflav_PD5349"/>
<dbReference type="InterPro" id="IPR000601">
    <property type="entry name" value="PKD_dom"/>
</dbReference>
<evidence type="ECO:0000313" key="3">
    <source>
        <dbReference type="EMBL" id="EEF62714.1"/>
    </source>
</evidence>
<evidence type="ECO:0000259" key="2">
    <source>
        <dbReference type="PROSITE" id="PS50093"/>
    </source>
</evidence>
<dbReference type="SUPFAM" id="SSF51126">
    <property type="entry name" value="Pectin lyase-like"/>
    <property type="match status" value="5"/>
</dbReference>
<keyword evidence="1" id="KW-0732">Signal</keyword>
<organism evidence="3 4">
    <name type="scientific">Pedosphaera parvula (strain Ellin514)</name>
    <dbReference type="NCBI Taxonomy" id="320771"/>
    <lineage>
        <taxon>Bacteria</taxon>
        <taxon>Pseudomonadati</taxon>
        <taxon>Verrucomicrobiota</taxon>
        <taxon>Pedosphaerae</taxon>
        <taxon>Pedosphaerales</taxon>
        <taxon>Pedosphaeraceae</taxon>
        <taxon>Pedosphaera</taxon>
    </lineage>
</organism>
<dbReference type="InterPro" id="IPR011050">
    <property type="entry name" value="Pectin_lyase_fold/virulence"/>
</dbReference>
<sequence length="1709" mass="171387" precursor="true">MKSFQSMNRPIATFLLASLLLLCATPGAWAETKYVNVNNPTPSPPYTSWATAATTIQDAVDASVSYDDILVTNGVYTTGGRAGSRVAVTVPLNIRSVNGAAVTIIRGYQAPATNASASLRCVYLAYGSYLTGFTLTNGVTTGSGGAIFCESFAITVFSCVIAGNSAVQSGGGVQNGNLRNCTLIGNSTGGDGGAAGSATMYNCTLIGNSADYGGAASSCTLNNCTLSGNSANYGGGAVYSSLYNCTVTGNSASHTGGGIATFGYANSANKNCIIYYNSAPNGPNFDSSSILNNCCTTPLPFKGSHNITMEPQLASFSHISANSPCRGAGDSPQGVDIDGQSWLSPNSIGCDEYISGSVTGLLSVAISVSQTNVPVGLGINLGSLISGQTAGSSWDFGDGTVVNNQPYAVHSWTTPGDYSVILRAWNESYPAGITATAAVHVVTQPIHYVALGNNSPSAPYDSWATAATNIQDAVDAAIPGALILVSNGVYQTGGRVVYGAMTNRVAVTKPLTLQSVNGPGVTTIMGYQVPGTTNGNAAVRCAYLASGALLSGFTLSNGATRSLGDTFYEQSGGGVWCQSSSAVVSNCVIAANSARASGGGTESGTFNNCVLNGNSAVTNSGGADFATLNNCTMSSNRAGNGGAAGFSLLNNCTLNGNSATNGGGAFNALLNNCAVIGNSATYSGGGAFGAMLNNCTLTGNSADNAGGAFAATLNNSIVYYNNATMSPNFDPTTTLNYSCTTPMPMAGTGNLTSEPQLINSSHISAGSPCRGAGSAVYNQGLDIDGEPWLNPPSIGCDEYQGGLATGLLSADLTLSFTNVSVGFAVNLTALVGGHPTATVWDFGDGVLATNQLYAVHAWAAPGDYSVVLRVWNDSYPDGVTATAIVHVVAQPIHYVALTSGAPTMPYDSWNTAATNIQDAVDAASVPGALILVSNGVYQAGGRVIYGGMTNRISVTKPLALLSLNGPGTTTIMGYQVPGTTNGNAAVRCVYLSGGAGLSGFTLTNGATLSAGDALYERSAGGVWCESGSTVSNCIIVGNSANFSGGGNFSGTLNNCTVGNNWVATNGGGAYLSILNNCTVSGNYSGTNGGAACFSWMNNCIVTNNSARYNGGGTYSSSLIGCLVSSNSALGGGGAYRGMLSNCTMNGNVANGGGGAYQATLNNCTISANSAGDGAGTYGCTVFNSTLTSNSGYDGGGAEQGTLYNCTLTGNSATYGGGAYQATLNNCTINANSASTSGGGAYYGTLNNCMVAGNSSASTAGGVTLCTLNNCTVTGNSALFSGAGAEQSTLNNCIVYYNNAPTNSNFEGSALNYSCTTPLPNSGAGNISADPQLASASHISVNSPCRAAGSSAHTQGVDIDGQPWLNPPSIGCDEYQSGSVTGLLSAAITLPYTNCSTGFILNLGAIITGQVSGSSWDFGDGVIVSNQPFVSHAWTAAGDYSVVLRAWNETYPSGVTATTVVHVIAHPTCYVAINSITPSAPYNSWSTAANNIQDAVDAAAPGALILVSNGMYQTGGRVVYGAMSNRVAVTKPLTLLSVNGPGVTTISGYNTYGDAAVRCVYLASGAVLSGFTLRNGGTRAAGDINQEQSGAGVWCQSLGTVVSNCVITGNSAANYGGGAYLGVLNNCSLSGNNANYGGGASSATLNNCIAMNNSASYGGGISYGTVNNSLLATNGAVAGAGAYGGLLNNCLVKGNRASNSGGGTSGGILE</sequence>
<feature type="domain" description="PKD" evidence="2">
    <location>
        <begin position="362"/>
        <end position="446"/>
    </location>
</feature>
<dbReference type="Pfam" id="PF00801">
    <property type="entry name" value="PKD"/>
    <property type="match status" value="2"/>
</dbReference>
<dbReference type="EMBL" id="ABOX02000003">
    <property type="protein sequence ID" value="EEF62714.1"/>
    <property type="molecule type" value="Genomic_DNA"/>
</dbReference>
<dbReference type="CDD" id="cd00146">
    <property type="entry name" value="PKD"/>
    <property type="match status" value="3"/>
</dbReference>
<dbReference type="Pfam" id="PF18911">
    <property type="entry name" value="PKD_4"/>
    <property type="match status" value="1"/>
</dbReference>
<dbReference type="InterPro" id="IPR013783">
    <property type="entry name" value="Ig-like_fold"/>
</dbReference>
<dbReference type="PANTHER" id="PTHR11319">
    <property type="entry name" value="G PROTEIN-COUPLED RECEPTOR-RELATED"/>
    <property type="match status" value="1"/>
</dbReference>
<reference evidence="3 4" key="1">
    <citation type="journal article" date="2011" name="J. Bacteriol.">
        <title>Genome sequence of 'Pedosphaera parvula' Ellin514, an aerobic Verrucomicrobial isolate from pasture soil.</title>
        <authorList>
            <person name="Kant R."/>
            <person name="van Passel M.W."/>
            <person name="Sangwan P."/>
            <person name="Palva A."/>
            <person name="Lucas S."/>
            <person name="Copeland A."/>
            <person name="Lapidus A."/>
            <person name="Glavina Del Rio T."/>
            <person name="Dalin E."/>
            <person name="Tice H."/>
            <person name="Bruce D."/>
            <person name="Goodwin L."/>
            <person name="Pitluck S."/>
            <person name="Chertkov O."/>
            <person name="Larimer F.W."/>
            <person name="Land M.L."/>
            <person name="Hauser L."/>
            <person name="Brettin T.S."/>
            <person name="Detter J.C."/>
            <person name="Han S."/>
            <person name="de Vos W.M."/>
            <person name="Janssen P.H."/>
            <person name="Smidt H."/>
        </authorList>
    </citation>
    <scope>NUCLEOTIDE SEQUENCE [LARGE SCALE GENOMIC DNA]</scope>
    <source>
        <strain evidence="3 4">Ellin514</strain>
    </source>
</reference>
<dbReference type="InterPro" id="IPR006626">
    <property type="entry name" value="PbH1"/>
</dbReference>
<dbReference type="Gene3D" id="2.160.20.10">
    <property type="entry name" value="Single-stranded right-handed beta-helix, Pectin lyase-like"/>
    <property type="match status" value="4"/>
</dbReference>
<dbReference type="PANTHER" id="PTHR11319:SF35">
    <property type="entry name" value="OUTER MEMBRANE PROTEIN PMPC-RELATED"/>
    <property type="match status" value="1"/>
</dbReference>
<accession>B9XB29</accession>
<dbReference type="SUPFAM" id="SSF49299">
    <property type="entry name" value="PKD domain"/>
    <property type="match status" value="3"/>
</dbReference>
<comment type="caution">
    <text evidence="3">The sequence shown here is derived from an EMBL/GenBank/DDBJ whole genome shotgun (WGS) entry which is preliminary data.</text>
</comment>
<dbReference type="PROSITE" id="PS50093">
    <property type="entry name" value="PKD"/>
    <property type="match status" value="3"/>
</dbReference>
<dbReference type="InterPro" id="IPR035986">
    <property type="entry name" value="PKD_dom_sf"/>
</dbReference>
<proteinExistence type="predicted"/>
<evidence type="ECO:0000313" key="4">
    <source>
        <dbReference type="Proteomes" id="UP000003688"/>
    </source>
</evidence>
<dbReference type="InterPro" id="IPR022409">
    <property type="entry name" value="PKD/Chitinase_dom"/>
</dbReference>
<protein>
    <submittedName>
        <fullName evidence="3">PKD domain containing protein</fullName>
    </submittedName>
</protein>
<feature type="chain" id="PRO_5002892893" evidence="1">
    <location>
        <begin position="31"/>
        <end position="1709"/>
    </location>
</feature>
<feature type="signal peptide" evidence="1">
    <location>
        <begin position="1"/>
        <end position="30"/>
    </location>
</feature>
<dbReference type="SMART" id="SM00710">
    <property type="entry name" value="PbH1"/>
    <property type="match status" value="16"/>
</dbReference>
<dbReference type="InterPro" id="IPR012334">
    <property type="entry name" value="Pectin_lyas_fold"/>
</dbReference>
<feature type="domain" description="PKD" evidence="2">
    <location>
        <begin position="808"/>
        <end position="872"/>
    </location>
</feature>
<gene>
    <name evidence="3" type="ORF">Cflav_PD5349</name>
</gene>
<dbReference type="SMART" id="SM00089">
    <property type="entry name" value="PKD"/>
    <property type="match status" value="3"/>
</dbReference>